<dbReference type="PROSITE" id="PS51194">
    <property type="entry name" value="HELICASE_CTER"/>
    <property type="match status" value="1"/>
</dbReference>
<dbReference type="PANTHER" id="PTHR45626">
    <property type="entry name" value="TRANSCRIPTION TERMINATION FACTOR 2-RELATED"/>
    <property type="match status" value="1"/>
</dbReference>
<dbReference type="InterPro" id="IPR000330">
    <property type="entry name" value="SNF2_N"/>
</dbReference>
<dbReference type="GO" id="GO:0008094">
    <property type="term" value="F:ATP-dependent activity, acting on DNA"/>
    <property type="evidence" value="ECO:0007669"/>
    <property type="project" value="TreeGrafter"/>
</dbReference>
<keyword evidence="3" id="KW-0067">ATP-binding</keyword>
<keyword evidence="7" id="KW-1185">Reference proteome</keyword>
<reference evidence="6 7" key="2">
    <citation type="submission" date="2018-11" db="EMBL/GenBank/DDBJ databases">
        <authorList>
            <consortium name="Pathogen Informatics"/>
        </authorList>
    </citation>
    <scope>NUCLEOTIDE SEQUENCE [LARGE SCALE GENOMIC DNA]</scope>
</reference>
<dbReference type="InterPro" id="IPR001650">
    <property type="entry name" value="Helicase_C-like"/>
</dbReference>
<dbReference type="CDD" id="cd18793">
    <property type="entry name" value="SF2_C_SNF"/>
    <property type="match status" value="1"/>
</dbReference>
<evidence type="ECO:0000313" key="8">
    <source>
        <dbReference type="WBParaSite" id="SBAD_0000667801-mRNA-1"/>
    </source>
</evidence>
<dbReference type="InterPro" id="IPR027417">
    <property type="entry name" value="P-loop_NTPase"/>
</dbReference>
<feature type="domain" description="Helicase C-terminal" evidence="5">
    <location>
        <begin position="259"/>
        <end position="409"/>
    </location>
</feature>
<keyword evidence="1" id="KW-0547">Nucleotide-binding</keyword>
<dbReference type="Gene3D" id="3.40.50.300">
    <property type="entry name" value="P-loop containing nucleotide triphosphate hydrolases"/>
    <property type="match status" value="1"/>
</dbReference>
<evidence type="ECO:0000256" key="1">
    <source>
        <dbReference type="ARBA" id="ARBA00022741"/>
    </source>
</evidence>
<evidence type="ECO:0000256" key="3">
    <source>
        <dbReference type="ARBA" id="ARBA00022840"/>
    </source>
</evidence>
<gene>
    <name evidence="6" type="ORF">SBAD_LOCUS6431</name>
</gene>
<dbReference type="Pfam" id="PF00176">
    <property type="entry name" value="SNF2-rel_dom"/>
    <property type="match status" value="1"/>
</dbReference>
<evidence type="ECO:0000313" key="7">
    <source>
        <dbReference type="Proteomes" id="UP000270296"/>
    </source>
</evidence>
<accession>A0A183IS34</accession>
<name>A0A183IS34_9BILA</name>
<protein>
    <submittedName>
        <fullName evidence="8">Helicase ATP-binding domain-containing protein</fullName>
    </submittedName>
</protein>
<dbReference type="WBParaSite" id="SBAD_0000667801-mRNA-1">
    <property type="protein sequence ID" value="SBAD_0000667801-mRNA-1"/>
    <property type="gene ID" value="SBAD_0000667801"/>
</dbReference>
<dbReference type="EMBL" id="UZAM01009752">
    <property type="protein sequence ID" value="VDP10015.1"/>
    <property type="molecule type" value="Genomic_DNA"/>
</dbReference>
<keyword evidence="2" id="KW-0378">Hydrolase</keyword>
<dbReference type="Gene3D" id="3.40.50.10810">
    <property type="entry name" value="Tandem AAA-ATPase domain"/>
    <property type="match status" value="1"/>
</dbReference>
<dbReference type="InterPro" id="IPR050628">
    <property type="entry name" value="SNF2_RAD54_helicase_TF"/>
</dbReference>
<evidence type="ECO:0000256" key="2">
    <source>
        <dbReference type="ARBA" id="ARBA00022801"/>
    </source>
</evidence>
<dbReference type="InterPro" id="IPR038718">
    <property type="entry name" value="SNF2-like_sf"/>
</dbReference>
<sequence>MGLGKTLTMIALMLHQRTQMKDMPETVFQKLTATENLIRSRATLIVCPTSIIKQWANEIKKFTGSKLLRIYLFHGTNREQSRQRLAIYDVVLTTYGTVSSEIGEIESKKVVISTATDEIRSRGGRCSVLLTIAWRRMILDEGHTIKNHNTKTAKACCRIPAQSRWVLTGTPVHNDLKDLYSLINVDNIKKSVSCESRIISAGNRQKFEAATSLNVLVVILRLRQACVHFSLTKEVLPNTRGCLHLIFKTCLYCLNISQKITSRIYILSYFLFSVIVSQWVKLLELIAIHLRQHRISYTSITGSLTVTERGERVERFNNLHSGPLVMLLSLSAGGVGLNLIGGNHLFVVDLHWNPALEKQACDRIYRVGQSRNVFIHKFVCKNTIETKVLELQNSKLALAKSVLTGAGMKGKSICRSLSYVSYGGKSN</sequence>
<dbReference type="AlphaFoldDB" id="A0A183IS34"/>
<dbReference type="GO" id="GO:0005634">
    <property type="term" value="C:nucleus"/>
    <property type="evidence" value="ECO:0007669"/>
    <property type="project" value="TreeGrafter"/>
</dbReference>
<dbReference type="GO" id="GO:0006281">
    <property type="term" value="P:DNA repair"/>
    <property type="evidence" value="ECO:0007669"/>
    <property type="project" value="TreeGrafter"/>
</dbReference>
<feature type="domain" description="Helicase ATP-binding" evidence="4">
    <location>
        <begin position="1"/>
        <end position="189"/>
    </location>
</feature>
<dbReference type="Proteomes" id="UP000270296">
    <property type="component" value="Unassembled WGS sequence"/>
</dbReference>
<reference evidence="8" key="1">
    <citation type="submission" date="2016-06" db="UniProtKB">
        <authorList>
            <consortium name="WormBaseParasite"/>
        </authorList>
    </citation>
    <scope>IDENTIFICATION</scope>
</reference>
<dbReference type="GO" id="GO:0005524">
    <property type="term" value="F:ATP binding"/>
    <property type="evidence" value="ECO:0007669"/>
    <property type="project" value="UniProtKB-KW"/>
</dbReference>
<dbReference type="GO" id="GO:0016787">
    <property type="term" value="F:hydrolase activity"/>
    <property type="evidence" value="ECO:0007669"/>
    <property type="project" value="UniProtKB-KW"/>
</dbReference>
<dbReference type="CDD" id="cd18008">
    <property type="entry name" value="DEXDc_SHPRH-like"/>
    <property type="match status" value="1"/>
</dbReference>
<organism evidence="8">
    <name type="scientific">Soboliphyme baturini</name>
    <dbReference type="NCBI Taxonomy" id="241478"/>
    <lineage>
        <taxon>Eukaryota</taxon>
        <taxon>Metazoa</taxon>
        <taxon>Ecdysozoa</taxon>
        <taxon>Nematoda</taxon>
        <taxon>Enoplea</taxon>
        <taxon>Dorylaimia</taxon>
        <taxon>Dioctophymatida</taxon>
        <taxon>Dioctophymatoidea</taxon>
        <taxon>Soboliphymatidae</taxon>
        <taxon>Soboliphyme</taxon>
    </lineage>
</organism>
<dbReference type="InterPro" id="IPR014001">
    <property type="entry name" value="Helicase_ATP-bd"/>
</dbReference>
<dbReference type="PANTHER" id="PTHR45626:SF50">
    <property type="entry name" value="TRANSCRIPTION TERMINATION FACTOR 2"/>
    <property type="match status" value="1"/>
</dbReference>
<proteinExistence type="predicted"/>
<dbReference type="PROSITE" id="PS51192">
    <property type="entry name" value="HELICASE_ATP_BIND_1"/>
    <property type="match status" value="1"/>
</dbReference>
<dbReference type="SMART" id="SM00490">
    <property type="entry name" value="HELICc"/>
    <property type="match status" value="1"/>
</dbReference>
<dbReference type="Pfam" id="PF00271">
    <property type="entry name" value="Helicase_C"/>
    <property type="match status" value="1"/>
</dbReference>
<evidence type="ECO:0000259" key="5">
    <source>
        <dbReference type="PROSITE" id="PS51194"/>
    </source>
</evidence>
<dbReference type="OrthoDB" id="423559at2759"/>
<dbReference type="SMART" id="SM00487">
    <property type="entry name" value="DEXDc"/>
    <property type="match status" value="1"/>
</dbReference>
<evidence type="ECO:0000313" key="6">
    <source>
        <dbReference type="EMBL" id="VDP10015.1"/>
    </source>
</evidence>
<dbReference type="InterPro" id="IPR049730">
    <property type="entry name" value="SNF2/RAD54-like_C"/>
</dbReference>
<dbReference type="SUPFAM" id="SSF52540">
    <property type="entry name" value="P-loop containing nucleoside triphosphate hydrolases"/>
    <property type="match status" value="2"/>
</dbReference>
<evidence type="ECO:0000259" key="4">
    <source>
        <dbReference type="PROSITE" id="PS51192"/>
    </source>
</evidence>